<dbReference type="EMBL" id="JABSTQ010009181">
    <property type="protein sequence ID" value="KAG0432053.1"/>
    <property type="molecule type" value="Genomic_DNA"/>
</dbReference>
<sequence length="979" mass="112355">SRKEGFTAENLQHLEQVFRDAVGPNRELSREQFERIVQSRNAFFADRMFQLFDTDRSGTVSLDEFMAAVKRFANKSQDDKLALLFELYDVDGDGMIQPNELRDVMKACMEENGLQFSDPELDELTQVLFEDADRDDTNSISFEELRTQLQSRPGLYENLTTSIERWLLPPRRGGKERLLAWPQDLRWPKKLTRHYARNNYVSMGFCACYLALQVAVFMSRWASESHKHRELERSIERYWLVFGARETSALSGRNMSALLRTFGDGAEVEWRADAPSMGLHSDYELVAREFGQLLNLMCSITALPVLRMCNTWLRSQGASRFLPLDSGIYYHKLTGWLVLAYSIIHTGAHLLNFARLSEGDWHVFSLYTFTTHHDIGWVGGAASITGWVLLAVLLVMFLCSLPCVRRSGRFEVFYYSHLLYTVFWFFLILHAPNFWKWFLVPGLLLCIEMLVRACRFFSSYGKTTVMKGVILPSKVIHLVLKRPPDFDYHPGDYVFLNIPCLARFEWHPFTISSAPEKDEVILVPLKGIRLLLRLLSNKCVSNVCAITPKLQVTRIFVTTTIQVCASTMASSTLKAWQLDDGAVECPVADLEREDLVAHTIYRGACSQRTAFATARTRNMVFKPDEKRCGSPRNARSMNGHSIAREKCVSVSRRSGAPVTWVSSDPLSAALPFRFRLPLLVANCQALRRRPTLQVSSSDLHLRSLDPKSVESIVESGRLRERESVVLMPRGTQVRDTCAFLDTGRELETLMEEGEECELTRDSTVFCFVLPTYLGPQVRIDGPYGSSSRHIFRAQHAVLIAAGIGVTPFASILQSIMYRYYQARSTCPRCHHCWVEKLPHSIMKLRKVDFIWINRTQQSLEWFVRMLSDLEMEQAMFGDVLERFLDIHIYITSALDRTDMKAVGLHMALDLLHQKDKRCLITGLKRRTQPGRPNWNQVFADIKSQRKGKVTVFYCGPPTLSRILHDHCNWNHFAFRKEIF</sequence>
<evidence type="ECO:0000313" key="1">
    <source>
        <dbReference type="EMBL" id="KAG0432053.1"/>
    </source>
</evidence>
<reference evidence="1 2" key="1">
    <citation type="journal article" date="2020" name="Cell">
        <title>Large-Scale Comparative Analyses of Tick Genomes Elucidate Their Genetic Diversity and Vector Capacities.</title>
        <authorList>
            <consortium name="Tick Genome and Microbiome Consortium (TIGMIC)"/>
            <person name="Jia N."/>
            <person name="Wang J."/>
            <person name="Shi W."/>
            <person name="Du L."/>
            <person name="Sun Y."/>
            <person name="Zhan W."/>
            <person name="Jiang J.F."/>
            <person name="Wang Q."/>
            <person name="Zhang B."/>
            <person name="Ji P."/>
            <person name="Bell-Sakyi L."/>
            <person name="Cui X.M."/>
            <person name="Yuan T.T."/>
            <person name="Jiang B.G."/>
            <person name="Yang W.F."/>
            <person name="Lam T.T."/>
            <person name="Chang Q.C."/>
            <person name="Ding S.J."/>
            <person name="Wang X.J."/>
            <person name="Zhu J.G."/>
            <person name="Ruan X.D."/>
            <person name="Zhao L."/>
            <person name="Wei J.T."/>
            <person name="Ye R.Z."/>
            <person name="Que T.C."/>
            <person name="Du C.H."/>
            <person name="Zhou Y.H."/>
            <person name="Cheng J.X."/>
            <person name="Dai P.F."/>
            <person name="Guo W.B."/>
            <person name="Han X.H."/>
            <person name="Huang E.J."/>
            <person name="Li L.F."/>
            <person name="Wei W."/>
            <person name="Gao Y.C."/>
            <person name="Liu J.Z."/>
            <person name="Shao H.Z."/>
            <person name="Wang X."/>
            <person name="Wang C.C."/>
            <person name="Yang T.C."/>
            <person name="Huo Q.B."/>
            <person name="Li W."/>
            <person name="Chen H.Y."/>
            <person name="Chen S.E."/>
            <person name="Zhou L.G."/>
            <person name="Ni X.B."/>
            <person name="Tian J.H."/>
            <person name="Sheng Y."/>
            <person name="Liu T."/>
            <person name="Pan Y.S."/>
            <person name="Xia L.Y."/>
            <person name="Li J."/>
            <person name="Zhao F."/>
            <person name="Cao W.C."/>
        </authorList>
    </citation>
    <scope>NUCLEOTIDE SEQUENCE [LARGE SCALE GENOMIC DNA]</scope>
    <source>
        <tissue evidence="1">Larvae</tissue>
    </source>
</reference>
<evidence type="ECO:0000313" key="2">
    <source>
        <dbReference type="Proteomes" id="UP000805193"/>
    </source>
</evidence>
<proteinExistence type="predicted"/>
<keyword evidence="2" id="KW-1185">Reference proteome</keyword>
<gene>
    <name evidence="1" type="ORF">HPB47_021242</name>
</gene>
<name>A0AC60QGG5_IXOPE</name>
<feature type="non-terminal residue" evidence="1">
    <location>
        <position position="1"/>
    </location>
</feature>
<comment type="caution">
    <text evidence="1">The sequence shown here is derived from an EMBL/GenBank/DDBJ whole genome shotgun (WGS) entry which is preliminary data.</text>
</comment>
<dbReference type="Proteomes" id="UP000805193">
    <property type="component" value="Unassembled WGS sequence"/>
</dbReference>
<organism evidence="1 2">
    <name type="scientific">Ixodes persulcatus</name>
    <name type="common">Taiga tick</name>
    <dbReference type="NCBI Taxonomy" id="34615"/>
    <lineage>
        <taxon>Eukaryota</taxon>
        <taxon>Metazoa</taxon>
        <taxon>Ecdysozoa</taxon>
        <taxon>Arthropoda</taxon>
        <taxon>Chelicerata</taxon>
        <taxon>Arachnida</taxon>
        <taxon>Acari</taxon>
        <taxon>Parasitiformes</taxon>
        <taxon>Ixodida</taxon>
        <taxon>Ixodoidea</taxon>
        <taxon>Ixodidae</taxon>
        <taxon>Ixodinae</taxon>
        <taxon>Ixodes</taxon>
    </lineage>
</organism>
<accession>A0AC60QGG5</accession>
<protein>
    <submittedName>
        <fullName evidence="1">Uncharacterized protein</fullName>
    </submittedName>
</protein>